<proteinExistence type="predicted"/>
<protein>
    <submittedName>
        <fullName evidence="1">Uncharacterized protein</fullName>
    </submittedName>
</protein>
<sequence>MHENAGLTEVIGKWKARPANTVFSEAVTALRIGNSPVHALGIWCPLVTVTCGKMLGHQTKTSNRNRYTFSRDMLEVNREKAIVVGNANQFLVNWPSLRQRTEDDVISGRTVL</sequence>
<dbReference type="EMBL" id="RBNI01000660">
    <property type="protein sequence ID" value="RUP51534.1"/>
    <property type="molecule type" value="Genomic_DNA"/>
</dbReference>
<dbReference type="AlphaFoldDB" id="A0A433DKW0"/>
<evidence type="ECO:0000313" key="1">
    <source>
        <dbReference type="EMBL" id="RUP51534.1"/>
    </source>
</evidence>
<dbReference type="Proteomes" id="UP000268093">
    <property type="component" value="Unassembled WGS sequence"/>
</dbReference>
<gene>
    <name evidence="1" type="ORF">BC936DRAFT_147585</name>
</gene>
<reference evidence="1 2" key="1">
    <citation type="journal article" date="2018" name="New Phytol.">
        <title>Phylogenomics of Endogonaceae and evolution of mycorrhizas within Mucoromycota.</title>
        <authorList>
            <person name="Chang Y."/>
            <person name="Desiro A."/>
            <person name="Na H."/>
            <person name="Sandor L."/>
            <person name="Lipzen A."/>
            <person name="Clum A."/>
            <person name="Barry K."/>
            <person name="Grigoriev I.V."/>
            <person name="Martin F.M."/>
            <person name="Stajich J.E."/>
            <person name="Smith M.E."/>
            <person name="Bonito G."/>
            <person name="Spatafora J.W."/>
        </authorList>
    </citation>
    <scope>NUCLEOTIDE SEQUENCE [LARGE SCALE GENOMIC DNA]</scope>
    <source>
        <strain evidence="1 2">GMNB39</strain>
    </source>
</reference>
<name>A0A433DKW0_9FUNG</name>
<accession>A0A433DKW0</accession>
<evidence type="ECO:0000313" key="2">
    <source>
        <dbReference type="Proteomes" id="UP000268093"/>
    </source>
</evidence>
<keyword evidence="2" id="KW-1185">Reference proteome</keyword>
<comment type="caution">
    <text evidence="1">The sequence shown here is derived from an EMBL/GenBank/DDBJ whole genome shotgun (WGS) entry which is preliminary data.</text>
</comment>
<organism evidence="1 2">
    <name type="scientific">Jimgerdemannia flammicorona</name>
    <dbReference type="NCBI Taxonomy" id="994334"/>
    <lineage>
        <taxon>Eukaryota</taxon>
        <taxon>Fungi</taxon>
        <taxon>Fungi incertae sedis</taxon>
        <taxon>Mucoromycota</taxon>
        <taxon>Mucoromycotina</taxon>
        <taxon>Endogonomycetes</taxon>
        <taxon>Endogonales</taxon>
        <taxon>Endogonaceae</taxon>
        <taxon>Jimgerdemannia</taxon>
    </lineage>
</organism>